<sequence>MKRALTLRKIQLLESFKYGSYFTLFLLLLGLVIDFFLKAPGSGFIFSTMPDIYDLAVIFMLFVYFLSFLIPIFDGLSYYDSALRLGISRRYYFLINIPIYLIIAGLSLYLNKFGDIATTDSSANLFQLAFQSLNWQDYFIMLAKMLFYAILSYSFYKIGWKILIPLILVPIISGLSTMILTSEQFQLLDINKLMNIFNFVTDHLTEIYLSASLILIGIYYGFTQKFEVQN</sequence>
<accession>A0A1H8YZH7</accession>
<keyword evidence="1" id="KW-0472">Membrane</keyword>
<evidence type="ECO:0000313" key="3">
    <source>
        <dbReference type="Proteomes" id="UP000198833"/>
    </source>
</evidence>
<evidence type="ECO:0008006" key="4">
    <source>
        <dbReference type="Google" id="ProtNLM"/>
    </source>
</evidence>
<feature type="transmembrane region" description="Helical" evidence="1">
    <location>
        <begin position="91"/>
        <end position="110"/>
    </location>
</feature>
<feature type="transmembrane region" description="Helical" evidence="1">
    <location>
        <begin position="57"/>
        <end position="79"/>
    </location>
</feature>
<dbReference type="OrthoDB" id="2339561at2"/>
<keyword evidence="1" id="KW-1133">Transmembrane helix</keyword>
<gene>
    <name evidence="2" type="ORF">SAMN04488558_10164</name>
</gene>
<feature type="transmembrane region" description="Helical" evidence="1">
    <location>
        <begin position="138"/>
        <end position="156"/>
    </location>
</feature>
<dbReference type="Proteomes" id="UP000198833">
    <property type="component" value="Unassembled WGS sequence"/>
</dbReference>
<keyword evidence="3" id="KW-1185">Reference proteome</keyword>
<dbReference type="AlphaFoldDB" id="A0A1H8YZH7"/>
<feature type="transmembrane region" description="Helical" evidence="1">
    <location>
        <begin position="21"/>
        <end position="37"/>
    </location>
</feature>
<protein>
    <recommendedName>
        <fullName evidence="4">ABC-2 family transporter protein</fullName>
    </recommendedName>
</protein>
<reference evidence="2 3" key="1">
    <citation type="submission" date="2016-10" db="EMBL/GenBank/DDBJ databases">
        <authorList>
            <person name="de Groot N.N."/>
        </authorList>
    </citation>
    <scope>NUCLEOTIDE SEQUENCE [LARGE SCALE GENOMIC DNA]</scope>
    <source>
        <strain evidence="2 3">DSM 15695</strain>
    </source>
</reference>
<evidence type="ECO:0000313" key="2">
    <source>
        <dbReference type="EMBL" id="SEP56768.1"/>
    </source>
</evidence>
<feature type="transmembrane region" description="Helical" evidence="1">
    <location>
        <begin position="205"/>
        <end position="222"/>
    </location>
</feature>
<dbReference type="RefSeq" id="WP_092569607.1">
    <property type="nucleotide sequence ID" value="NZ_CP149446.1"/>
</dbReference>
<proteinExistence type="predicted"/>
<organism evidence="2 3">
    <name type="scientific">Ignavigranum ruoffiae</name>
    <dbReference type="NCBI Taxonomy" id="89093"/>
    <lineage>
        <taxon>Bacteria</taxon>
        <taxon>Bacillati</taxon>
        <taxon>Bacillota</taxon>
        <taxon>Bacilli</taxon>
        <taxon>Lactobacillales</taxon>
        <taxon>Aerococcaceae</taxon>
        <taxon>Ignavigranum</taxon>
    </lineage>
</organism>
<dbReference type="EMBL" id="FOEN01000001">
    <property type="protein sequence ID" value="SEP56768.1"/>
    <property type="molecule type" value="Genomic_DNA"/>
</dbReference>
<feature type="transmembrane region" description="Helical" evidence="1">
    <location>
        <begin position="163"/>
        <end position="185"/>
    </location>
</feature>
<name>A0A1H8YZH7_9LACT</name>
<dbReference type="STRING" id="89093.SAMN04488558_10164"/>
<keyword evidence="1" id="KW-0812">Transmembrane</keyword>
<evidence type="ECO:0000256" key="1">
    <source>
        <dbReference type="SAM" id="Phobius"/>
    </source>
</evidence>